<evidence type="ECO:0000256" key="5">
    <source>
        <dbReference type="SAM" id="MobiDB-lite"/>
    </source>
</evidence>
<dbReference type="KEGG" id="ehx:EMIHUDRAFT_460946"/>
<feature type="transmembrane region" description="Helical" evidence="6">
    <location>
        <begin position="217"/>
        <end position="238"/>
    </location>
</feature>
<dbReference type="EnsemblProtists" id="EOD41636">
    <property type="protein sequence ID" value="EOD41636"/>
    <property type="gene ID" value="EMIHUDRAFT_460946"/>
</dbReference>
<evidence type="ECO:0000256" key="4">
    <source>
        <dbReference type="ARBA" id="ARBA00023136"/>
    </source>
</evidence>
<dbReference type="PaxDb" id="2903-EOD41636"/>
<evidence type="ECO:0000256" key="3">
    <source>
        <dbReference type="ARBA" id="ARBA00022989"/>
    </source>
</evidence>
<dbReference type="GeneID" id="17286906"/>
<feature type="transmembrane region" description="Helical" evidence="6">
    <location>
        <begin position="336"/>
        <end position="354"/>
    </location>
</feature>
<dbReference type="Proteomes" id="UP000013827">
    <property type="component" value="Unassembled WGS sequence"/>
</dbReference>
<feature type="transmembrane region" description="Helical" evidence="6">
    <location>
        <begin position="509"/>
        <end position="529"/>
    </location>
</feature>
<proteinExistence type="predicted"/>
<dbReference type="HOGENOM" id="CLU_453027_0_0_1"/>
<feature type="compositionally biased region" description="Low complexity" evidence="5">
    <location>
        <begin position="52"/>
        <end position="61"/>
    </location>
</feature>
<organism evidence="8 9">
    <name type="scientific">Emiliania huxleyi (strain CCMP1516)</name>
    <dbReference type="NCBI Taxonomy" id="280463"/>
    <lineage>
        <taxon>Eukaryota</taxon>
        <taxon>Haptista</taxon>
        <taxon>Haptophyta</taxon>
        <taxon>Prymnesiophyceae</taxon>
        <taxon>Isochrysidales</taxon>
        <taxon>Noelaerhabdaceae</taxon>
        <taxon>Emiliania</taxon>
    </lineage>
</organism>
<feature type="transmembrane region" description="Helical" evidence="6">
    <location>
        <begin position="577"/>
        <end position="600"/>
    </location>
</feature>
<feature type="transmembrane region" description="Helical" evidence="6">
    <location>
        <begin position="303"/>
        <end position="324"/>
    </location>
</feature>
<dbReference type="AlphaFoldDB" id="A0A0D3L0V1"/>
<keyword evidence="9" id="KW-1185">Reference proteome</keyword>
<dbReference type="STRING" id="2903.R1G0S3"/>
<dbReference type="GO" id="GO:0015179">
    <property type="term" value="F:L-amino acid transmembrane transporter activity"/>
    <property type="evidence" value="ECO:0007669"/>
    <property type="project" value="TreeGrafter"/>
</dbReference>
<feature type="domain" description="Amino acid transporter transmembrane" evidence="7">
    <location>
        <begin position="195"/>
        <end position="593"/>
    </location>
</feature>
<evidence type="ECO:0000259" key="7">
    <source>
        <dbReference type="Pfam" id="PF01490"/>
    </source>
</evidence>
<name>A0A0D3L0V1_EMIH1</name>
<feature type="transmembrane region" description="Helical" evidence="6">
    <location>
        <begin position="424"/>
        <end position="447"/>
    </location>
</feature>
<evidence type="ECO:0000256" key="2">
    <source>
        <dbReference type="ARBA" id="ARBA00022692"/>
    </source>
</evidence>
<keyword evidence="2 6" id="KW-0812">Transmembrane</keyword>
<comment type="subcellular location">
    <subcellularLocation>
        <location evidence="1">Membrane</location>
        <topology evidence="1">Multi-pass membrane protein</topology>
    </subcellularLocation>
</comment>
<dbReference type="Pfam" id="PF01490">
    <property type="entry name" value="Aa_trans"/>
    <property type="match status" value="1"/>
</dbReference>
<dbReference type="GO" id="GO:0016020">
    <property type="term" value="C:membrane"/>
    <property type="evidence" value="ECO:0007669"/>
    <property type="project" value="UniProtKB-SubCell"/>
</dbReference>
<feature type="transmembrane region" description="Helical" evidence="6">
    <location>
        <begin position="478"/>
        <end position="497"/>
    </location>
</feature>
<feature type="transmembrane region" description="Helical" evidence="6">
    <location>
        <begin position="392"/>
        <end position="412"/>
    </location>
</feature>
<dbReference type="PANTHER" id="PTHR22950">
    <property type="entry name" value="AMINO ACID TRANSPORTER"/>
    <property type="match status" value="1"/>
</dbReference>
<evidence type="ECO:0000256" key="6">
    <source>
        <dbReference type="SAM" id="Phobius"/>
    </source>
</evidence>
<keyword evidence="3 6" id="KW-1133">Transmembrane helix</keyword>
<protein>
    <recommendedName>
        <fullName evidence="7">Amino acid transporter transmembrane domain-containing protein</fullName>
    </recommendedName>
</protein>
<evidence type="ECO:0000256" key="1">
    <source>
        <dbReference type="ARBA" id="ARBA00004141"/>
    </source>
</evidence>
<accession>A0A0D3L0V1</accession>
<dbReference type="InterPro" id="IPR013057">
    <property type="entry name" value="AA_transpt_TM"/>
</dbReference>
<sequence length="603" mass="62456">MLALLASSTSSFVAPAGVPSGLARGLDAPQMNFLKDLAAKTAPDRGGASTPRAAPAKKAPAGGRAFLSEFGGNTAVMNPTARITGKAKPLSPGSNYPGGGDKLQEQSYGFGNFIQRFQKAEGKSKYGVPIFLPSGNVNPAYLKAERDDMNAKKAKNVKNLRSQREKMQKAGTYYQSDYIKKKAKHVCSVGLGGCVANLVLAVLGAGQLVLPYALSQLGLGFGLVALLAFGVLSIHSCYTLSVYELHFRPDPPGGPPACIESYAELVTRVLGRLGSTVCAALLAMYAWGGALSFLVILKGELGSLTGLDGGLCLTAVATLFIFPLSSCKDLSALKPTAPLGCAAAIFITVVVLLSTRWSWEAPLGAAVCRGPAGSDAGGTGSLRWLPSSMTSLAASLPLLSFALNSSWAYIPILCTLKDRRPVRYASLIAGSNAVILANYVLIAAYGYGMFCEETEPNILDSLGGAAALGTTVEVLVRLARGALAAQLSLALPMRFFVARRTVGAGVSSLFGRVLLSASLVGSATFLAVLPLSLALVLGVTSSVCASMIIYILPALVDLKFRVDDPLIPRSLRLAGSAVSLLVGLFVMVGGLAGNFLGIAVGGR</sequence>
<reference evidence="8" key="2">
    <citation type="submission" date="2024-10" db="UniProtKB">
        <authorList>
            <consortium name="EnsemblProtists"/>
        </authorList>
    </citation>
    <scope>IDENTIFICATION</scope>
</reference>
<feature type="transmembrane region" description="Helical" evidence="6">
    <location>
        <begin position="277"/>
        <end position="297"/>
    </location>
</feature>
<evidence type="ECO:0000313" key="8">
    <source>
        <dbReference type="EnsemblProtists" id="EOD41636"/>
    </source>
</evidence>
<feature type="transmembrane region" description="Helical" evidence="6">
    <location>
        <begin position="535"/>
        <end position="556"/>
    </location>
</feature>
<dbReference type="RefSeq" id="XP_005794065.1">
    <property type="nucleotide sequence ID" value="XM_005794008.1"/>
</dbReference>
<evidence type="ECO:0000313" key="9">
    <source>
        <dbReference type="Proteomes" id="UP000013827"/>
    </source>
</evidence>
<dbReference type="OMA" id="LYSHCVH"/>
<reference evidence="9" key="1">
    <citation type="journal article" date="2013" name="Nature">
        <title>Pan genome of the phytoplankton Emiliania underpins its global distribution.</title>
        <authorList>
            <person name="Read B.A."/>
            <person name="Kegel J."/>
            <person name="Klute M.J."/>
            <person name="Kuo A."/>
            <person name="Lefebvre S.C."/>
            <person name="Maumus F."/>
            <person name="Mayer C."/>
            <person name="Miller J."/>
            <person name="Monier A."/>
            <person name="Salamov A."/>
            <person name="Young J."/>
            <person name="Aguilar M."/>
            <person name="Claverie J.M."/>
            <person name="Frickenhaus S."/>
            <person name="Gonzalez K."/>
            <person name="Herman E.K."/>
            <person name="Lin Y.C."/>
            <person name="Napier J."/>
            <person name="Ogata H."/>
            <person name="Sarno A.F."/>
            <person name="Shmutz J."/>
            <person name="Schroeder D."/>
            <person name="de Vargas C."/>
            <person name="Verret F."/>
            <person name="von Dassow P."/>
            <person name="Valentin K."/>
            <person name="Van de Peer Y."/>
            <person name="Wheeler G."/>
            <person name="Dacks J.B."/>
            <person name="Delwiche C.F."/>
            <person name="Dyhrman S.T."/>
            <person name="Glockner G."/>
            <person name="John U."/>
            <person name="Richards T."/>
            <person name="Worden A.Z."/>
            <person name="Zhang X."/>
            <person name="Grigoriev I.V."/>
            <person name="Allen A.E."/>
            <person name="Bidle K."/>
            <person name="Borodovsky M."/>
            <person name="Bowler C."/>
            <person name="Brownlee C."/>
            <person name="Cock J.M."/>
            <person name="Elias M."/>
            <person name="Gladyshev V.N."/>
            <person name="Groth M."/>
            <person name="Guda C."/>
            <person name="Hadaegh A."/>
            <person name="Iglesias-Rodriguez M.D."/>
            <person name="Jenkins J."/>
            <person name="Jones B.M."/>
            <person name="Lawson T."/>
            <person name="Leese F."/>
            <person name="Lindquist E."/>
            <person name="Lobanov A."/>
            <person name="Lomsadze A."/>
            <person name="Malik S.B."/>
            <person name="Marsh M.E."/>
            <person name="Mackinder L."/>
            <person name="Mock T."/>
            <person name="Mueller-Roeber B."/>
            <person name="Pagarete A."/>
            <person name="Parker M."/>
            <person name="Probert I."/>
            <person name="Quesneville H."/>
            <person name="Raines C."/>
            <person name="Rensing S.A."/>
            <person name="Riano-Pachon D.M."/>
            <person name="Richier S."/>
            <person name="Rokitta S."/>
            <person name="Shiraiwa Y."/>
            <person name="Soanes D.M."/>
            <person name="van der Giezen M."/>
            <person name="Wahlund T.M."/>
            <person name="Williams B."/>
            <person name="Wilson W."/>
            <person name="Wolfe G."/>
            <person name="Wurch L.L."/>
        </authorList>
    </citation>
    <scope>NUCLEOTIDE SEQUENCE</scope>
</reference>
<dbReference type="eggNOG" id="KOG1305">
    <property type="taxonomic scope" value="Eukaryota"/>
</dbReference>
<feature type="region of interest" description="Disordered" evidence="5">
    <location>
        <begin position="41"/>
        <end position="61"/>
    </location>
</feature>
<keyword evidence="4 6" id="KW-0472">Membrane</keyword>